<accession>A0A832M431</accession>
<proteinExistence type="predicted"/>
<name>A0A832M431_9CYAN</name>
<dbReference type="EMBL" id="DSRD01000706">
    <property type="protein sequence ID" value="HGW94864.1"/>
    <property type="molecule type" value="Genomic_DNA"/>
</dbReference>
<dbReference type="AlphaFoldDB" id="A0A832M431"/>
<gene>
    <name evidence="1" type="ORF">ENR47_11360</name>
</gene>
<organism evidence="1">
    <name type="scientific">Oscillatoriales cyanobacterium SpSt-402</name>
    <dbReference type="NCBI Taxonomy" id="2282168"/>
    <lineage>
        <taxon>Bacteria</taxon>
        <taxon>Bacillati</taxon>
        <taxon>Cyanobacteriota</taxon>
        <taxon>Cyanophyceae</taxon>
        <taxon>Oscillatoriophycideae</taxon>
        <taxon>Oscillatoriales</taxon>
    </lineage>
</organism>
<evidence type="ECO:0000313" key="1">
    <source>
        <dbReference type="EMBL" id="HGW94864.1"/>
    </source>
</evidence>
<reference evidence="1" key="1">
    <citation type="journal article" date="2020" name="mSystems">
        <title>Genome- and Community-Level Interaction Insights into Carbon Utilization and Element Cycling Functions of Hydrothermarchaeota in Hydrothermal Sediment.</title>
        <authorList>
            <person name="Zhou Z."/>
            <person name="Liu Y."/>
            <person name="Xu W."/>
            <person name="Pan J."/>
            <person name="Luo Z.H."/>
            <person name="Li M."/>
        </authorList>
    </citation>
    <scope>NUCLEOTIDE SEQUENCE [LARGE SCALE GENOMIC DNA]</scope>
    <source>
        <strain evidence="1">SpSt-402</strain>
    </source>
</reference>
<protein>
    <submittedName>
        <fullName evidence="1">Uncharacterized protein</fullName>
    </submittedName>
</protein>
<sequence>MQSLIVSPANSFTQLAADFRRQLDASIDQPMEERHICLCCSCVLLRHIGVRGVYWRCSHCYQTMPV</sequence>
<comment type="caution">
    <text evidence="1">The sequence shown here is derived from an EMBL/GenBank/DDBJ whole genome shotgun (WGS) entry which is preliminary data.</text>
</comment>